<dbReference type="Pfam" id="PF19921">
    <property type="entry name" value="bpX5"/>
    <property type="match status" value="1"/>
</dbReference>
<accession>A0A6S6ZM32</accession>
<evidence type="ECO:0000259" key="1">
    <source>
        <dbReference type="Pfam" id="PF19921"/>
    </source>
</evidence>
<dbReference type="EMBL" id="CADIJO010000004">
    <property type="protein sequence ID" value="CAB3681048.1"/>
    <property type="molecule type" value="Genomic_DNA"/>
</dbReference>
<reference evidence="2 3" key="1">
    <citation type="submission" date="2020-04" db="EMBL/GenBank/DDBJ databases">
        <authorList>
            <person name="De Canck E."/>
        </authorList>
    </citation>
    <scope>NUCLEOTIDE SEQUENCE [LARGE SCALE GENOMIC DNA]</scope>
    <source>
        <strain evidence="2 3">LMG 3458</strain>
    </source>
</reference>
<proteinExistence type="predicted"/>
<evidence type="ECO:0000313" key="2">
    <source>
        <dbReference type="EMBL" id="CAB3681048.1"/>
    </source>
</evidence>
<evidence type="ECO:0000313" key="3">
    <source>
        <dbReference type="Proteomes" id="UP000494111"/>
    </source>
</evidence>
<feature type="domain" description="MoxR-vWA-beta-propeller ternary system" evidence="1">
    <location>
        <begin position="9"/>
        <end position="141"/>
    </location>
</feature>
<protein>
    <recommendedName>
        <fullName evidence="1">MoxR-vWA-beta-propeller ternary system domain-containing protein</fullName>
    </recommendedName>
</protein>
<organism evidence="2 3">
    <name type="scientific">Achromobacter deleyi</name>
    <dbReference type="NCBI Taxonomy" id="1353891"/>
    <lineage>
        <taxon>Bacteria</taxon>
        <taxon>Pseudomonadati</taxon>
        <taxon>Pseudomonadota</taxon>
        <taxon>Betaproteobacteria</taxon>
        <taxon>Burkholderiales</taxon>
        <taxon>Alcaligenaceae</taxon>
        <taxon>Achromobacter</taxon>
    </lineage>
</organism>
<dbReference type="AlphaFoldDB" id="A0A6S6ZM32"/>
<dbReference type="RefSeq" id="WP_175192338.1">
    <property type="nucleotide sequence ID" value="NZ_CADIJO010000004.1"/>
</dbReference>
<gene>
    <name evidence="2" type="ORF">LMG3458_01620</name>
</gene>
<sequence>MNPSDLLGWSWRPRDPVPEPGAAIAWGDAAAQLLTRLAELPGPRRARLHATAAPDALVVLGASADLPWVDGADYAAASVDPALWLPTRWQPDLPLDLISLALQGRHGRKPMLLWRDPAVCIPLDRQLPVNTELLERIDALWRGR</sequence>
<name>A0A6S6ZM32_9BURK</name>
<dbReference type="Proteomes" id="UP000494111">
    <property type="component" value="Unassembled WGS sequence"/>
</dbReference>
<dbReference type="InterPro" id="IPR045548">
    <property type="entry name" value="bpX5"/>
</dbReference>